<feature type="compositionally biased region" description="Low complexity" evidence="1">
    <location>
        <begin position="840"/>
        <end position="874"/>
    </location>
</feature>
<reference evidence="2 3" key="1">
    <citation type="submission" date="2014-05" db="EMBL/GenBank/DDBJ databases">
        <title>Draft genome sequence of a rare smut relative, Tilletiaria anomala UBC 951.</title>
        <authorList>
            <consortium name="DOE Joint Genome Institute"/>
            <person name="Toome M."/>
            <person name="Kuo A."/>
            <person name="Henrissat B."/>
            <person name="Lipzen A."/>
            <person name="Tritt A."/>
            <person name="Yoshinaga Y."/>
            <person name="Zane M."/>
            <person name="Barry K."/>
            <person name="Grigoriev I.V."/>
            <person name="Spatafora J.W."/>
            <person name="Aimea M.C."/>
        </authorList>
    </citation>
    <scope>NUCLEOTIDE SEQUENCE [LARGE SCALE GENOMIC DNA]</scope>
    <source>
        <strain evidence="2 3">UBC 951</strain>
    </source>
</reference>
<feature type="compositionally biased region" description="Polar residues" evidence="1">
    <location>
        <begin position="358"/>
        <end position="369"/>
    </location>
</feature>
<feature type="compositionally biased region" description="Polar residues" evidence="1">
    <location>
        <begin position="819"/>
        <end position="833"/>
    </location>
</feature>
<feature type="compositionally biased region" description="Polar residues" evidence="1">
    <location>
        <begin position="954"/>
        <end position="964"/>
    </location>
</feature>
<gene>
    <name evidence="2" type="ORF">K437DRAFT_99777</name>
</gene>
<feature type="compositionally biased region" description="Polar residues" evidence="1">
    <location>
        <begin position="430"/>
        <end position="462"/>
    </location>
</feature>
<feature type="compositionally biased region" description="Basic and acidic residues" evidence="1">
    <location>
        <begin position="38"/>
        <end position="52"/>
    </location>
</feature>
<dbReference type="AlphaFoldDB" id="A0A066W0X5"/>
<feature type="compositionally biased region" description="Basic and acidic residues" evidence="1">
    <location>
        <begin position="642"/>
        <end position="651"/>
    </location>
</feature>
<organism evidence="2 3">
    <name type="scientific">Tilletiaria anomala (strain ATCC 24038 / CBS 436.72 / UBC 951)</name>
    <dbReference type="NCBI Taxonomy" id="1037660"/>
    <lineage>
        <taxon>Eukaryota</taxon>
        <taxon>Fungi</taxon>
        <taxon>Dikarya</taxon>
        <taxon>Basidiomycota</taxon>
        <taxon>Ustilaginomycotina</taxon>
        <taxon>Exobasidiomycetes</taxon>
        <taxon>Georgefischeriales</taxon>
        <taxon>Tilletiariaceae</taxon>
        <taxon>Tilletiaria</taxon>
    </lineage>
</organism>
<dbReference type="Proteomes" id="UP000027361">
    <property type="component" value="Unassembled WGS sequence"/>
</dbReference>
<sequence>MLRASGYASPDGSAMTRRGFAPKPVLHHEVISTMGSPRAERSKGHGSRYREKLAKSDAEVIDTVSKVFDTGLSKHTLASDAVMTHSRSSKSSKSKSDDKAIPSFPSSREILGPWCVFETNLSKYHFEGFFNKAGKWRRRNVIFTKTQSDAFTAQRNCEDSEVLLQSLQEAYIHVLKDDKKELERLRITAKSKIGVVDKGLRHPGPRFHLSIVGQVRGTPPVAEWAFSIDHEQELRQLRDMMQNTVDSLGAAEKLFAGERPLCSPPSTVCSPQIHLSLFSSHYPTLAAEEAAVTETTTATVPVARVKHPSASASQPNRLSYPKYGSQNQENLGAYNLSRPRDVILTQPTNNPKVRKMSGNESALPSLSNSRCESSYERNILSTQGSLQLPASIIDINVLLRNTSLEDDTESLSSFEIGSTLGMSDSLLGRHNNSSTDSLQSTASCPTLTQTHSKPAFSSTSSGLPAASDISFGRKYSSKPAPLTSVSSQTSASPDWAPSQFSNTFDSRSQASPKDNSYKAECRNALSATEQLLYSLEDVLSPAASTSSALSPLPVTTPKSFMYPRDAFSLMSELSDQPELNSKVMRAKAGARTEAPPALCCDDAFQDLIAPAKKQAPTMLTPDSLPSPRPDSPTDPMSPNSEDENHHQKKSDSPWTQTDTVDIIGSLRQITLVDDSAFSFEGKEEEPAEVTTTVADLVHGSELQWAQRSTPPASFALPALTNKGALGHMAYHHELGPPVRQASDDILRSPSAFSKVVDWLPLLPRSSVDDEQNASRKGSFPYPQVQRSVAASPPLLQRGKHGSLPPPLWLERLQSDNKVANLTKPSPPFSTHQAPTKLHRSSNTPTPTPTPTSAISNISTSTASSGSTITPPGSAKAVVSSISPGSTMVDAPAWSKLPTPSLQQQSQWQQREAESRTSSFRAGGTMPDSPARTRMPSPGLPPPQPLTALPVTPTSASVQAAGQQNSGSTASATSPRAAALFSSTSSVLKSKRSSSSVISNSSSTATCSSSTCSSGTCSSSTSSMIAAGGAVLGTRSSASSLGSGSGSAFVNAGASEKEQQQFLRSVSVRQRVMDYAKKFDYASSAALPVEAKEMIRRSSDS</sequence>
<feature type="region of interest" description="Disordered" evidence="1">
    <location>
        <begin position="1"/>
        <end position="52"/>
    </location>
</feature>
<evidence type="ECO:0000313" key="2">
    <source>
        <dbReference type="EMBL" id="KDN47346.1"/>
    </source>
</evidence>
<dbReference type="GeneID" id="25268003"/>
<feature type="region of interest" description="Disordered" evidence="1">
    <location>
        <begin position="615"/>
        <end position="656"/>
    </location>
</feature>
<feature type="region of interest" description="Disordered" evidence="1">
    <location>
        <begin position="819"/>
        <end position="973"/>
    </location>
</feature>
<accession>A0A066W0X5</accession>
<feature type="region of interest" description="Disordered" evidence="1">
    <location>
        <begin position="80"/>
        <end position="102"/>
    </location>
</feature>
<dbReference type="InParanoid" id="A0A066W0X5"/>
<feature type="compositionally biased region" description="Polar residues" evidence="1">
    <location>
        <begin position="483"/>
        <end position="514"/>
    </location>
</feature>
<dbReference type="HOGENOM" id="CLU_283310_0_0_1"/>
<keyword evidence="3" id="KW-1185">Reference proteome</keyword>
<dbReference type="RefSeq" id="XP_013243835.1">
    <property type="nucleotide sequence ID" value="XM_013388381.1"/>
</dbReference>
<evidence type="ECO:0000313" key="3">
    <source>
        <dbReference type="Proteomes" id="UP000027361"/>
    </source>
</evidence>
<proteinExistence type="predicted"/>
<dbReference type="EMBL" id="JMSN01000030">
    <property type="protein sequence ID" value="KDN47346.1"/>
    <property type="molecule type" value="Genomic_DNA"/>
</dbReference>
<feature type="region of interest" description="Disordered" evidence="1">
    <location>
        <begin position="427"/>
        <end position="464"/>
    </location>
</feature>
<protein>
    <submittedName>
        <fullName evidence="2">Uncharacterized protein</fullName>
    </submittedName>
</protein>
<feature type="region of interest" description="Disordered" evidence="1">
    <location>
        <begin position="991"/>
        <end position="1013"/>
    </location>
</feature>
<name>A0A066W0X5_TILAU</name>
<feature type="region of interest" description="Disordered" evidence="1">
    <location>
        <begin position="482"/>
        <end position="515"/>
    </location>
</feature>
<feature type="region of interest" description="Disordered" evidence="1">
    <location>
        <begin position="346"/>
        <end position="369"/>
    </location>
</feature>
<comment type="caution">
    <text evidence="2">The sequence shown here is derived from an EMBL/GenBank/DDBJ whole genome shotgun (WGS) entry which is preliminary data.</text>
</comment>
<evidence type="ECO:0000256" key="1">
    <source>
        <dbReference type="SAM" id="MobiDB-lite"/>
    </source>
</evidence>